<reference evidence="5 6" key="1">
    <citation type="submission" date="2023-10" db="EMBL/GenBank/DDBJ databases">
        <title>Chromosome-scale genome assembly provides insights into flower coloration mechanisms of Canna indica.</title>
        <authorList>
            <person name="Li C."/>
        </authorList>
    </citation>
    <scope>NUCLEOTIDE SEQUENCE [LARGE SCALE GENOMIC DNA]</scope>
    <source>
        <tissue evidence="5">Flower</tissue>
    </source>
</reference>
<feature type="compositionally biased region" description="Basic and acidic residues" evidence="2">
    <location>
        <begin position="133"/>
        <end position="152"/>
    </location>
</feature>
<dbReference type="PANTHER" id="PTHR31189">
    <property type="entry name" value="OS03G0336100 PROTEIN-RELATED"/>
    <property type="match status" value="1"/>
</dbReference>
<dbReference type="InterPro" id="IPR006792">
    <property type="entry name" value="Vicilin_N"/>
</dbReference>
<dbReference type="Pfam" id="PF04702">
    <property type="entry name" value="Vicilin_N"/>
    <property type="match status" value="1"/>
</dbReference>
<feature type="region of interest" description="Disordered" evidence="2">
    <location>
        <begin position="332"/>
        <end position="351"/>
    </location>
</feature>
<protein>
    <submittedName>
        <fullName evidence="5">Cupincin-like</fullName>
    </submittedName>
</protein>
<feature type="signal peptide" evidence="3">
    <location>
        <begin position="1"/>
        <end position="23"/>
    </location>
</feature>
<evidence type="ECO:0000256" key="3">
    <source>
        <dbReference type="SAM" id="SignalP"/>
    </source>
</evidence>
<sequence>MDKLKALLLFLTVLVLSFSFTLCHQDFDVDNRPDPEQRLQQCRQQCQQQQRGQQLRLQCERRCEEQYQQERREQGRDAAVGSRDPARRQYEECKQQCVRQRHDEQQRRQCESRCEAQYEEERREHRRHGNPGRKREQEQEQEREQQSRKQSEGADNNPYLFDRESFYEQVRSEHGRVRILQNFLEKSKLLLGIANYRVAIAEAKPHAFFAPHHLDADVLYFAAQGCGAITTIRHDKKETHNLQRGDILYVPAGSIVYFVNKDSNDKLVLIKLINPVSTPGRFEANCYSSFFAPRSSNNVLSMLQTRSDRLQKLFRNQKKIMQASEEQIRELSRQSSEGHQWPFGGSESEGTFNILRKRPSHSSRRGQMHEADGHDYSPLKQLDIRVSYANLSSGSMIAPFFNTRSIKIAVPVKGEAYFEMVCPHLSEQRESGGEQQEEEQGRRQSYQKIRSEMSTGKVLVIPPGHPAVTVASGSENFEAVCFEINAERNERNFLAGKNNVFNNMDRAAKELAFGMPAREVDEVFQEQKEQVIVAGPEERDHGRRRPVLPMLDFAAAFM</sequence>
<dbReference type="InterPro" id="IPR006045">
    <property type="entry name" value="Cupin_1"/>
</dbReference>
<organism evidence="5 6">
    <name type="scientific">Canna indica</name>
    <name type="common">Indian-shot</name>
    <dbReference type="NCBI Taxonomy" id="4628"/>
    <lineage>
        <taxon>Eukaryota</taxon>
        <taxon>Viridiplantae</taxon>
        <taxon>Streptophyta</taxon>
        <taxon>Embryophyta</taxon>
        <taxon>Tracheophyta</taxon>
        <taxon>Spermatophyta</taxon>
        <taxon>Magnoliopsida</taxon>
        <taxon>Liliopsida</taxon>
        <taxon>Zingiberales</taxon>
        <taxon>Cannaceae</taxon>
        <taxon>Canna</taxon>
    </lineage>
</organism>
<feature type="chain" id="PRO_5042918371" evidence="3">
    <location>
        <begin position="24"/>
        <end position="558"/>
    </location>
</feature>
<keyword evidence="3" id="KW-0732">Signal</keyword>
<gene>
    <name evidence="5" type="ORF">Cni_G00150</name>
</gene>
<comment type="similarity">
    <text evidence="1">Belongs to the 7S seed storage protein family.</text>
</comment>
<evidence type="ECO:0000259" key="4">
    <source>
        <dbReference type="SMART" id="SM00835"/>
    </source>
</evidence>
<evidence type="ECO:0000256" key="1">
    <source>
        <dbReference type="ARBA" id="ARBA00023597"/>
    </source>
</evidence>
<feature type="region of interest" description="Disordered" evidence="2">
    <location>
        <begin position="428"/>
        <end position="447"/>
    </location>
</feature>
<proteinExistence type="inferred from homology"/>
<dbReference type="SMART" id="SM00835">
    <property type="entry name" value="Cupin_1"/>
    <property type="match status" value="2"/>
</dbReference>
<dbReference type="CDD" id="cd02245">
    <property type="entry name" value="cupin_7S_vicilin-like_C"/>
    <property type="match status" value="1"/>
</dbReference>
<feature type="region of interest" description="Disordered" evidence="2">
    <location>
        <begin position="120"/>
        <end position="159"/>
    </location>
</feature>
<dbReference type="SUPFAM" id="SSF51182">
    <property type="entry name" value="RmlC-like cupins"/>
    <property type="match status" value="2"/>
</dbReference>
<evidence type="ECO:0000256" key="2">
    <source>
        <dbReference type="SAM" id="MobiDB-lite"/>
    </source>
</evidence>
<feature type="domain" description="Cupin type-1" evidence="4">
    <location>
        <begin position="352"/>
        <end position="521"/>
    </location>
</feature>
<evidence type="ECO:0000313" key="5">
    <source>
        <dbReference type="EMBL" id="WOK91459.1"/>
    </source>
</evidence>
<dbReference type="EMBL" id="CP136890">
    <property type="protein sequence ID" value="WOK91459.1"/>
    <property type="molecule type" value="Genomic_DNA"/>
</dbReference>
<feature type="domain" description="Cupin type-1" evidence="4">
    <location>
        <begin position="181"/>
        <end position="329"/>
    </location>
</feature>
<dbReference type="AlphaFoldDB" id="A0AAQ3JKI3"/>
<accession>A0AAQ3JKI3</accession>
<dbReference type="Proteomes" id="UP001327560">
    <property type="component" value="Chromosome 1"/>
</dbReference>
<dbReference type="Gene3D" id="2.60.120.10">
    <property type="entry name" value="Jelly Rolls"/>
    <property type="match status" value="2"/>
</dbReference>
<dbReference type="InterPro" id="IPR011051">
    <property type="entry name" value="RmlC_Cupin_sf"/>
</dbReference>
<dbReference type="PANTHER" id="PTHR31189:SF79">
    <property type="entry name" value="63 KDA GLOBULIN-LIKE PROTEIN"/>
    <property type="match status" value="1"/>
</dbReference>
<dbReference type="CDD" id="cd02244">
    <property type="entry name" value="cupin_7S_vicilin-like_N"/>
    <property type="match status" value="1"/>
</dbReference>
<dbReference type="InterPro" id="IPR050253">
    <property type="entry name" value="Seed_Storage-Functional"/>
</dbReference>
<keyword evidence="6" id="KW-1185">Reference proteome</keyword>
<dbReference type="InterPro" id="IPR014710">
    <property type="entry name" value="RmlC-like_jellyroll"/>
</dbReference>
<evidence type="ECO:0000313" key="6">
    <source>
        <dbReference type="Proteomes" id="UP001327560"/>
    </source>
</evidence>
<dbReference type="Pfam" id="PF00190">
    <property type="entry name" value="Cupin_1"/>
    <property type="match status" value="2"/>
</dbReference>
<name>A0AAQ3JKI3_9LILI</name>
<dbReference type="Gene3D" id="6.10.250.1700">
    <property type="match status" value="2"/>
</dbReference>